<dbReference type="RefSeq" id="WP_150897819.1">
    <property type="nucleotide sequence ID" value="NZ_AP025468.1"/>
</dbReference>
<dbReference type="GeneID" id="77344830"/>
<name>A0A7V7NR96_9VIBR</name>
<dbReference type="InterPro" id="IPR006429">
    <property type="entry name" value="Phage_lambda_portal"/>
</dbReference>
<dbReference type="GO" id="GO:0005198">
    <property type="term" value="F:structural molecule activity"/>
    <property type="evidence" value="ECO:0007669"/>
    <property type="project" value="InterPro"/>
</dbReference>
<evidence type="ECO:0000313" key="3">
    <source>
        <dbReference type="Proteomes" id="UP000423756"/>
    </source>
</evidence>
<dbReference type="AlphaFoldDB" id="A0A7V7NR96"/>
<evidence type="ECO:0000313" key="2">
    <source>
        <dbReference type="EMBL" id="KAB0476517.1"/>
    </source>
</evidence>
<organism evidence="2 3">
    <name type="scientific">Vibrio chagasii</name>
    <dbReference type="NCBI Taxonomy" id="170679"/>
    <lineage>
        <taxon>Bacteria</taxon>
        <taxon>Pseudomonadati</taxon>
        <taxon>Pseudomonadota</taxon>
        <taxon>Gammaproteobacteria</taxon>
        <taxon>Vibrionales</taxon>
        <taxon>Vibrionaceae</taxon>
        <taxon>Vibrio</taxon>
    </lineage>
</organism>
<dbReference type="GO" id="GO:0019068">
    <property type="term" value="P:virion assembly"/>
    <property type="evidence" value="ECO:0007669"/>
    <property type="project" value="InterPro"/>
</dbReference>
<evidence type="ECO:0000256" key="1">
    <source>
        <dbReference type="SAM" id="MobiDB-lite"/>
    </source>
</evidence>
<dbReference type="Proteomes" id="UP000423756">
    <property type="component" value="Unassembled WGS sequence"/>
</dbReference>
<gene>
    <name evidence="2" type="ORF">F7Q91_18935</name>
</gene>
<dbReference type="EMBL" id="VZPX01000047">
    <property type="protein sequence ID" value="KAB0476517.1"/>
    <property type="molecule type" value="Genomic_DNA"/>
</dbReference>
<accession>A0A7V7NR96</accession>
<comment type="caution">
    <text evidence="2">The sequence shown here is derived from an EMBL/GenBank/DDBJ whole genome shotgun (WGS) entry which is preliminary data.</text>
</comment>
<dbReference type="Pfam" id="PF05136">
    <property type="entry name" value="Phage_portal_2"/>
    <property type="match status" value="1"/>
</dbReference>
<reference evidence="2 3" key="1">
    <citation type="submission" date="2019-09" db="EMBL/GenBank/DDBJ databases">
        <title>Draft genome sequences of 48 bacterial type strains from the CCUG.</title>
        <authorList>
            <person name="Tunovic T."/>
            <person name="Pineiro-Iglesias B."/>
            <person name="Unosson C."/>
            <person name="Inganas E."/>
            <person name="Ohlen M."/>
            <person name="Cardew S."/>
            <person name="Jensie-Markopoulos S."/>
            <person name="Salva-Serra F."/>
            <person name="Jaen-Luchoro D."/>
            <person name="Karlsson R."/>
            <person name="Svensson-Stadler L."/>
            <person name="Chun J."/>
            <person name="Moore E."/>
        </authorList>
    </citation>
    <scope>NUCLEOTIDE SEQUENCE [LARGE SCALE GENOMIC DNA]</scope>
    <source>
        <strain evidence="2 3">CCUG 48643</strain>
    </source>
</reference>
<feature type="region of interest" description="Disordered" evidence="1">
    <location>
        <begin position="489"/>
        <end position="519"/>
    </location>
</feature>
<protein>
    <submittedName>
        <fullName evidence="2">Phage portal protein</fullName>
    </submittedName>
</protein>
<proteinExistence type="predicted"/>
<sequence>MTNTGLLAADGQTPLREAVFRAGGSGFGGQMRDWNPPSKSVDAAFLPVMKQANARTDDVTRNNGIAANGIQLHKDHIIGSEFRLSYKPNWLLLGLKPDKGFVREVEAIFRDIAEDPNCFIDAEGRRTFTMMMREGIETHAHAGEIMAKPEWIDRRHSHFSTCIRMVAPRKVNNPNYMMDKPYQRGGMKFNRNGEAVSYFIEEGADNFGMPKKWREVPKRLRSGRMGFLHVFEPSEGGQCRGVNKFLSCLEQLKMLDTLQNTTLQRAIVNAMYAASIESELGSDQAMEFLFGANQQNGAIEKMLMTYGDYYAANEVKFNGVKLPHLMPGDKINLHSAGNADNGFAALEQSIIRYVAAGLGVDYAQLSRNYSQMSYSTIRAAHNDSWRYFMGRRKIIANRFASQIFTLLFEEMIIRGYITLPSKARFSFYERRHAWTKSDWIGSGRLAIDGLKEVKEAVLRIEAGLSTYEKELALLGEDYQEIFDQQMAEMEERKSKGLPPPSWMKLQALAPDNPNESPNE</sequence>
<dbReference type="NCBIfam" id="TIGR01539">
    <property type="entry name" value="portal_lambda"/>
    <property type="match status" value="1"/>
</dbReference>